<dbReference type="PANTHER" id="PTHR13119">
    <property type="entry name" value="ZINC FINGER CCCH DOMAIN-CONTAINING PROTEI"/>
    <property type="match status" value="1"/>
</dbReference>
<comment type="caution">
    <text evidence="8">The sequence shown here is derived from an EMBL/GenBank/DDBJ whole genome shotgun (WGS) entry which is preliminary data.</text>
</comment>
<feature type="region of interest" description="Disordered" evidence="6">
    <location>
        <begin position="1"/>
        <end position="25"/>
    </location>
</feature>
<proteinExistence type="predicted"/>
<feature type="domain" description="C3H1-type" evidence="7">
    <location>
        <begin position="32"/>
        <end position="59"/>
    </location>
</feature>
<feature type="domain" description="C3H1-type" evidence="7">
    <location>
        <begin position="91"/>
        <end position="114"/>
    </location>
</feature>
<evidence type="ECO:0000259" key="7">
    <source>
        <dbReference type="PROSITE" id="PS50103"/>
    </source>
</evidence>
<dbReference type="SUPFAM" id="SSF90229">
    <property type="entry name" value="CCCH zinc finger"/>
    <property type="match status" value="3"/>
</dbReference>
<dbReference type="GO" id="GO:0005634">
    <property type="term" value="C:nucleus"/>
    <property type="evidence" value="ECO:0007669"/>
    <property type="project" value="TreeGrafter"/>
</dbReference>
<keyword evidence="1 5" id="KW-0479">Metal-binding</keyword>
<dbReference type="InterPro" id="IPR041367">
    <property type="entry name" value="Znf-CCCH_4"/>
</dbReference>
<dbReference type="Pfam" id="PF18044">
    <property type="entry name" value="zf-CCCH_4"/>
    <property type="match status" value="1"/>
</dbReference>
<dbReference type="InterPro" id="IPR045124">
    <property type="entry name" value="Su(sable)-like"/>
</dbReference>
<evidence type="ECO:0000256" key="5">
    <source>
        <dbReference type="PROSITE-ProRule" id="PRU00723"/>
    </source>
</evidence>
<dbReference type="Pfam" id="PF14608">
    <property type="entry name" value="zf-CCCH_2"/>
    <property type="match status" value="2"/>
</dbReference>
<feature type="zinc finger region" description="C3H1-type" evidence="5">
    <location>
        <begin position="91"/>
        <end position="114"/>
    </location>
</feature>
<keyword evidence="4 5" id="KW-0862">Zinc</keyword>
<evidence type="ECO:0000313" key="9">
    <source>
        <dbReference type="Proteomes" id="UP001311799"/>
    </source>
</evidence>
<evidence type="ECO:0000256" key="2">
    <source>
        <dbReference type="ARBA" id="ARBA00022737"/>
    </source>
</evidence>
<feature type="zinc finger region" description="C3H1-type" evidence="5">
    <location>
        <begin position="32"/>
        <end position="59"/>
    </location>
</feature>
<keyword evidence="2" id="KW-0677">Repeat</keyword>
<feature type="domain" description="C3H1-type" evidence="7">
    <location>
        <begin position="61"/>
        <end position="88"/>
    </location>
</feature>
<keyword evidence="3 5" id="KW-0863">Zinc-finger</keyword>
<dbReference type="EMBL" id="JAWDEY010000004">
    <property type="protein sequence ID" value="KAK6590760.1"/>
    <property type="molecule type" value="Genomic_DNA"/>
</dbReference>
<dbReference type="PROSITE" id="PS50103">
    <property type="entry name" value="ZF_C3H1"/>
    <property type="match status" value="3"/>
</dbReference>
<name>A0AAV9Y153_9CRYT</name>
<dbReference type="PANTHER" id="PTHR13119:SF12">
    <property type="entry name" value="PROTEIN SUPPRESSOR OF SABLE"/>
    <property type="match status" value="1"/>
</dbReference>
<dbReference type="InterPro" id="IPR000571">
    <property type="entry name" value="Znf_CCCH"/>
</dbReference>
<evidence type="ECO:0000256" key="6">
    <source>
        <dbReference type="SAM" id="MobiDB-lite"/>
    </source>
</evidence>
<keyword evidence="9" id="KW-1185">Reference proteome</keyword>
<reference evidence="8 9" key="1">
    <citation type="submission" date="2023-10" db="EMBL/GenBank/DDBJ databases">
        <title>Comparative genomics analysis reveals potential genetic determinants of host preference in Cryptosporidium xiaoi.</title>
        <authorList>
            <person name="Xiao L."/>
            <person name="Li J."/>
        </authorList>
    </citation>
    <scope>NUCLEOTIDE SEQUENCE [LARGE SCALE GENOMIC DNA]</scope>
    <source>
        <strain evidence="8 9">52996</strain>
    </source>
</reference>
<accession>A0AAV9Y153</accession>
<dbReference type="GO" id="GO:0003723">
    <property type="term" value="F:RNA binding"/>
    <property type="evidence" value="ECO:0007669"/>
    <property type="project" value="InterPro"/>
</dbReference>
<dbReference type="SMART" id="SM00356">
    <property type="entry name" value="ZnF_C3H1"/>
    <property type="match status" value="3"/>
</dbReference>
<protein>
    <recommendedName>
        <fullName evidence="7">C3H1-type domain-containing protein</fullName>
    </recommendedName>
</protein>
<dbReference type="Gene3D" id="4.10.1000.10">
    <property type="entry name" value="Zinc finger, CCCH-type"/>
    <property type="match status" value="1"/>
</dbReference>
<dbReference type="GO" id="GO:0045892">
    <property type="term" value="P:negative regulation of DNA-templated transcription"/>
    <property type="evidence" value="ECO:0007669"/>
    <property type="project" value="InterPro"/>
</dbReference>
<gene>
    <name evidence="8" type="ORF">RS030_132077</name>
</gene>
<dbReference type="Proteomes" id="UP001311799">
    <property type="component" value="Unassembled WGS sequence"/>
</dbReference>
<feature type="zinc finger region" description="C3H1-type" evidence="5">
    <location>
        <begin position="61"/>
        <end position="88"/>
    </location>
</feature>
<evidence type="ECO:0000256" key="1">
    <source>
        <dbReference type="ARBA" id="ARBA00022723"/>
    </source>
</evidence>
<evidence type="ECO:0000256" key="4">
    <source>
        <dbReference type="ARBA" id="ARBA00022833"/>
    </source>
</evidence>
<dbReference type="InterPro" id="IPR036855">
    <property type="entry name" value="Znf_CCCH_sf"/>
</dbReference>
<evidence type="ECO:0000256" key="3">
    <source>
        <dbReference type="ARBA" id="ARBA00022771"/>
    </source>
</evidence>
<evidence type="ECO:0000313" key="8">
    <source>
        <dbReference type="EMBL" id="KAK6590760.1"/>
    </source>
</evidence>
<dbReference type="AlphaFoldDB" id="A0AAV9Y153"/>
<dbReference type="GO" id="GO:0008270">
    <property type="term" value="F:zinc ion binding"/>
    <property type="evidence" value="ECO:0007669"/>
    <property type="project" value="UniProtKB-KW"/>
</dbReference>
<dbReference type="Gene3D" id="2.30.30.1190">
    <property type="match status" value="1"/>
</dbReference>
<organism evidence="8 9">
    <name type="scientific">Cryptosporidium xiaoi</name>
    <dbReference type="NCBI Taxonomy" id="659607"/>
    <lineage>
        <taxon>Eukaryota</taxon>
        <taxon>Sar</taxon>
        <taxon>Alveolata</taxon>
        <taxon>Apicomplexa</taxon>
        <taxon>Conoidasida</taxon>
        <taxon>Coccidia</taxon>
        <taxon>Eucoccidiorida</taxon>
        <taxon>Eimeriorina</taxon>
        <taxon>Cryptosporidiidae</taxon>
        <taxon>Cryptosporidium</taxon>
    </lineage>
</organism>
<sequence>MALRLSKVNKSKTSKKNEGKKKFYPNSTMNNSNKYQLCTFFIKGRCKNGNLCQFQHSTIPITKKKLCWYFISGKCSKNFDCQYSHEISKFPCRYLNTVGFCRNLKNCRFSHTLINTDEEREQFVRDNKDYLMLPHEKGGPNELDPNHMWWKPILENVIKEQENIDAQNLLLKNLYNESESAIPKEICSVLSLVRRQ</sequence>